<name>A0A9D4RUP9_DREPO</name>
<keyword evidence="2" id="KW-1185">Reference proteome</keyword>
<comment type="caution">
    <text evidence="1">The sequence shown here is derived from an EMBL/GenBank/DDBJ whole genome shotgun (WGS) entry which is preliminary data.</text>
</comment>
<accession>A0A9D4RUP9</accession>
<dbReference type="EMBL" id="JAIWYP010000001">
    <property type="protein sequence ID" value="KAH3881699.1"/>
    <property type="molecule type" value="Genomic_DNA"/>
</dbReference>
<reference evidence="1" key="2">
    <citation type="submission" date="2020-11" db="EMBL/GenBank/DDBJ databases">
        <authorList>
            <person name="McCartney M.A."/>
            <person name="Auch B."/>
            <person name="Kono T."/>
            <person name="Mallez S."/>
            <person name="Becker A."/>
            <person name="Gohl D.M."/>
            <person name="Silverstein K.A.T."/>
            <person name="Koren S."/>
            <person name="Bechman K.B."/>
            <person name="Herman A."/>
            <person name="Abrahante J.E."/>
            <person name="Garbe J."/>
        </authorList>
    </citation>
    <scope>NUCLEOTIDE SEQUENCE</scope>
    <source>
        <strain evidence="1">Duluth1</strain>
        <tissue evidence="1">Whole animal</tissue>
    </source>
</reference>
<evidence type="ECO:0000313" key="2">
    <source>
        <dbReference type="Proteomes" id="UP000828390"/>
    </source>
</evidence>
<organism evidence="1 2">
    <name type="scientific">Dreissena polymorpha</name>
    <name type="common">Zebra mussel</name>
    <name type="synonym">Mytilus polymorpha</name>
    <dbReference type="NCBI Taxonomy" id="45954"/>
    <lineage>
        <taxon>Eukaryota</taxon>
        <taxon>Metazoa</taxon>
        <taxon>Spiralia</taxon>
        <taxon>Lophotrochozoa</taxon>
        <taxon>Mollusca</taxon>
        <taxon>Bivalvia</taxon>
        <taxon>Autobranchia</taxon>
        <taxon>Heteroconchia</taxon>
        <taxon>Euheterodonta</taxon>
        <taxon>Imparidentia</taxon>
        <taxon>Neoheterodontei</taxon>
        <taxon>Myida</taxon>
        <taxon>Dreissenoidea</taxon>
        <taxon>Dreissenidae</taxon>
        <taxon>Dreissena</taxon>
    </lineage>
</organism>
<protein>
    <submittedName>
        <fullName evidence="1">Uncharacterized protein</fullName>
    </submittedName>
</protein>
<proteinExistence type="predicted"/>
<dbReference type="AlphaFoldDB" id="A0A9D4RUP9"/>
<gene>
    <name evidence="1" type="ORF">DPMN_005626</name>
</gene>
<reference evidence="1" key="1">
    <citation type="journal article" date="2019" name="bioRxiv">
        <title>The Genome of the Zebra Mussel, Dreissena polymorpha: A Resource for Invasive Species Research.</title>
        <authorList>
            <person name="McCartney M.A."/>
            <person name="Auch B."/>
            <person name="Kono T."/>
            <person name="Mallez S."/>
            <person name="Zhang Y."/>
            <person name="Obille A."/>
            <person name="Becker A."/>
            <person name="Abrahante J.E."/>
            <person name="Garbe J."/>
            <person name="Badalamenti J.P."/>
            <person name="Herman A."/>
            <person name="Mangelson H."/>
            <person name="Liachko I."/>
            <person name="Sullivan S."/>
            <person name="Sone E.D."/>
            <person name="Koren S."/>
            <person name="Silverstein K.A.T."/>
            <person name="Beckman K.B."/>
            <person name="Gohl D.M."/>
        </authorList>
    </citation>
    <scope>NUCLEOTIDE SEQUENCE</scope>
    <source>
        <strain evidence="1">Duluth1</strain>
        <tissue evidence="1">Whole animal</tissue>
    </source>
</reference>
<dbReference type="Proteomes" id="UP000828390">
    <property type="component" value="Unassembled WGS sequence"/>
</dbReference>
<evidence type="ECO:0000313" key="1">
    <source>
        <dbReference type="EMBL" id="KAH3881699.1"/>
    </source>
</evidence>
<sequence length="169" mass="18875">MRPKRGPLPSTNPLASLKLLTTAFVRLLASASVKLPASVSVKLLATASVKLLAFAKPLALRHHKALGEATVTALYDVRRFQPSEEPLTIQQELRSSSSTGNYRRFRILPHSTEITDQHLSFTNFIFFLLLHYFLSSAPGLSPIWPSPPERRVSWLRGIVQDTGDTPFQR</sequence>